<feature type="region of interest" description="Disordered" evidence="4">
    <location>
        <begin position="449"/>
        <end position="469"/>
    </location>
</feature>
<dbReference type="Gene3D" id="3.10.20.90">
    <property type="entry name" value="Phosphatidylinositol 3-kinase Catalytic Subunit, Chain A, domain 1"/>
    <property type="match status" value="1"/>
</dbReference>
<feature type="compositionally biased region" description="Low complexity" evidence="4">
    <location>
        <begin position="589"/>
        <end position="598"/>
    </location>
</feature>
<dbReference type="InterPro" id="IPR001452">
    <property type="entry name" value="SH3_domain"/>
</dbReference>
<dbReference type="InterPro" id="IPR001683">
    <property type="entry name" value="PX_dom"/>
</dbReference>
<dbReference type="OrthoDB" id="548867at2759"/>
<feature type="domain" description="SH3" evidence="5">
    <location>
        <begin position="127"/>
        <end position="189"/>
    </location>
</feature>
<dbReference type="PROSITE" id="PS50002">
    <property type="entry name" value="SH3"/>
    <property type="match status" value="2"/>
</dbReference>
<dbReference type="InterPro" id="IPR035548">
    <property type="entry name" value="Bem1/Scd2_SH3_1"/>
</dbReference>
<dbReference type="EMBL" id="KB445792">
    <property type="protein sequence ID" value="EMD41097.1"/>
    <property type="molecule type" value="Genomic_DNA"/>
</dbReference>
<evidence type="ECO:0000256" key="1">
    <source>
        <dbReference type="ARBA" id="ARBA00022443"/>
    </source>
</evidence>
<feature type="compositionally biased region" description="Polar residues" evidence="4">
    <location>
        <begin position="547"/>
        <end position="579"/>
    </location>
</feature>
<organism evidence="7 8">
    <name type="scientific">Ceriporiopsis subvermispora (strain B)</name>
    <name type="common">White-rot fungus</name>
    <name type="synonym">Gelatoporia subvermispora</name>
    <dbReference type="NCBI Taxonomy" id="914234"/>
    <lineage>
        <taxon>Eukaryota</taxon>
        <taxon>Fungi</taxon>
        <taxon>Dikarya</taxon>
        <taxon>Basidiomycota</taxon>
        <taxon>Agaricomycotina</taxon>
        <taxon>Agaricomycetes</taxon>
        <taxon>Polyporales</taxon>
        <taxon>Gelatoporiaceae</taxon>
        <taxon>Gelatoporia</taxon>
    </lineage>
</organism>
<dbReference type="PANTHER" id="PTHR15706:SF2">
    <property type="entry name" value="SH3 AND PX DOMAIN-CONTAINING PROTEIN 2A"/>
    <property type="match status" value="1"/>
</dbReference>
<dbReference type="GO" id="GO:0043332">
    <property type="term" value="C:mating projection tip"/>
    <property type="evidence" value="ECO:0007669"/>
    <property type="project" value="TreeGrafter"/>
</dbReference>
<feature type="compositionally biased region" description="Polar residues" evidence="4">
    <location>
        <begin position="488"/>
        <end position="497"/>
    </location>
</feature>
<dbReference type="Proteomes" id="UP000016930">
    <property type="component" value="Unassembled WGS sequence"/>
</dbReference>
<sequence>MKTLRKSLHGHKDHHISSPIVLPSSLSKPVGSIVPPKKVIKALNSHKATAPQELSFEKGDFFHVLKDVNEQGLWYEAHNPMTGARGLVPAYMFEEFQKGAPTPRTPTTISPTRDSQLNGRPLSSPKTTTYYAVVVHDFAAERTDELEAKAGDTIAVVAQSNREWFVAKPIGRLGRPGLIPVSFVEIRDPSTGQPVEDVDALIDSGVLPRVEEWKQAMLKYKSTSIALGVLDEQSAPSILQVASQDPAINVVAPTPQYQPPANTSITRPATPKVLPEGILLSADVKSFHYETEEYWFRVNAVFQPYGASGSQPLPPARQLVLFRSYNDFYDFQVSLLDMFPHEAGRPDVSTRILPYMPGPAEQVDNETTMTRRAELDEYLHKLCELQRYARYILEHNLIRQFLALKPGDAEVEIAPRIEEIEALSEPTYADDQPDEAPDVDYEAERMERLRLSGRHEPSEDGSDYDEGADVMGRAYDGERYDYGHRLSSRASTGQDIPTTAPLRTKPRSASASVGSPGQQTGFSHSRAESMSAYRRPSQAPPRAVSPQAPQSYSRTSSPLLPSKQPGNSRTSDAARSYSSLEIDPYRQGSQSRSSLASSHDPSPVSVRSSEAASIATSATSASGGRSRSQSTAAHNPPISANNPQTAFVKIKIFDRVSDDLIAIRVHPQVTHAQLMDKVQARLGQGVLNLRYRDSLSNDLVGLEGDEDLTQWLESTDRHVLYAE</sequence>
<dbReference type="SUPFAM" id="SSF50044">
    <property type="entry name" value="SH3-domain"/>
    <property type="match status" value="2"/>
</dbReference>
<feature type="compositionally biased region" description="Basic and acidic residues" evidence="4">
    <location>
        <begin position="449"/>
        <end position="458"/>
    </location>
</feature>
<dbReference type="Gene3D" id="3.30.1520.10">
    <property type="entry name" value="Phox-like domain"/>
    <property type="match status" value="1"/>
</dbReference>
<evidence type="ECO:0000256" key="4">
    <source>
        <dbReference type="SAM" id="MobiDB-lite"/>
    </source>
</evidence>
<dbReference type="InterPro" id="IPR051228">
    <property type="entry name" value="NADPH_Oxidase/PX-Domain"/>
</dbReference>
<dbReference type="AlphaFoldDB" id="M2RRM7"/>
<dbReference type="CDD" id="cd06890">
    <property type="entry name" value="PX_Bem1p"/>
    <property type="match status" value="1"/>
</dbReference>
<feature type="compositionally biased region" description="Acidic residues" evidence="4">
    <location>
        <begin position="459"/>
        <end position="468"/>
    </location>
</feature>
<feature type="region of interest" description="Disordered" evidence="4">
    <location>
        <begin position="1"/>
        <end position="21"/>
    </location>
</feature>
<dbReference type="SUPFAM" id="SSF54277">
    <property type="entry name" value="CAD &amp; PB1 domains"/>
    <property type="match status" value="1"/>
</dbReference>
<keyword evidence="2" id="KW-0677">Repeat</keyword>
<feature type="region of interest" description="Disordered" evidence="4">
    <location>
        <begin position="99"/>
        <end position="122"/>
    </location>
</feature>
<evidence type="ECO:0000313" key="8">
    <source>
        <dbReference type="Proteomes" id="UP000016930"/>
    </source>
</evidence>
<dbReference type="Pfam" id="PF00018">
    <property type="entry name" value="SH3_1"/>
    <property type="match status" value="2"/>
</dbReference>
<evidence type="ECO:0000256" key="3">
    <source>
        <dbReference type="PROSITE-ProRule" id="PRU00192"/>
    </source>
</evidence>
<feature type="region of interest" description="Disordered" evidence="4">
    <location>
        <begin position="485"/>
        <end position="641"/>
    </location>
</feature>
<reference evidence="7 8" key="1">
    <citation type="journal article" date="2012" name="Proc. Natl. Acad. Sci. U.S.A.">
        <title>Comparative genomics of Ceriporiopsis subvermispora and Phanerochaete chrysosporium provide insight into selective ligninolysis.</title>
        <authorList>
            <person name="Fernandez-Fueyo E."/>
            <person name="Ruiz-Duenas F.J."/>
            <person name="Ferreira P."/>
            <person name="Floudas D."/>
            <person name="Hibbett D.S."/>
            <person name="Canessa P."/>
            <person name="Larrondo L.F."/>
            <person name="James T.Y."/>
            <person name="Seelenfreund D."/>
            <person name="Lobos S."/>
            <person name="Polanco R."/>
            <person name="Tello M."/>
            <person name="Honda Y."/>
            <person name="Watanabe T."/>
            <person name="Watanabe T."/>
            <person name="Ryu J.S."/>
            <person name="Kubicek C.P."/>
            <person name="Schmoll M."/>
            <person name="Gaskell J."/>
            <person name="Hammel K.E."/>
            <person name="St John F.J."/>
            <person name="Vanden Wymelenberg A."/>
            <person name="Sabat G."/>
            <person name="Splinter BonDurant S."/>
            <person name="Syed K."/>
            <person name="Yadav J.S."/>
            <person name="Doddapaneni H."/>
            <person name="Subramanian V."/>
            <person name="Lavin J.L."/>
            <person name="Oguiza J.A."/>
            <person name="Perez G."/>
            <person name="Pisabarro A.G."/>
            <person name="Ramirez L."/>
            <person name="Santoyo F."/>
            <person name="Master E."/>
            <person name="Coutinho P.M."/>
            <person name="Henrissat B."/>
            <person name="Lombard V."/>
            <person name="Magnuson J.K."/>
            <person name="Kuees U."/>
            <person name="Hori C."/>
            <person name="Igarashi K."/>
            <person name="Samejima M."/>
            <person name="Held B.W."/>
            <person name="Barry K.W."/>
            <person name="LaButti K.M."/>
            <person name="Lapidus A."/>
            <person name="Lindquist E.A."/>
            <person name="Lucas S.M."/>
            <person name="Riley R."/>
            <person name="Salamov A.A."/>
            <person name="Hoffmeister D."/>
            <person name="Schwenk D."/>
            <person name="Hadar Y."/>
            <person name="Yarden O."/>
            <person name="de Vries R.P."/>
            <person name="Wiebenga A."/>
            <person name="Stenlid J."/>
            <person name="Eastwood D."/>
            <person name="Grigoriev I.V."/>
            <person name="Berka R.M."/>
            <person name="Blanchette R.A."/>
            <person name="Kersten P."/>
            <person name="Martinez A.T."/>
            <person name="Vicuna R."/>
            <person name="Cullen D."/>
        </authorList>
    </citation>
    <scope>NUCLEOTIDE SEQUENCE [LARGE SCALE GENOMIC DNA]</scope>
    <source>
        <strain evidence="7 8">B</strain>
    </source>
</reference>
<feature type="domain" description="SH3" evidence="5">
    <location>
        <begin position="35"/>
        <end position="98"/>
    </location>
</feature>
<evidence type="ECO:0000256" key="2">
    <source>
        <dbReference type="ARBA" id="ARBA00022737"/>
    </source>
</evidence>
<dbReference type="GO" id="GO:0035091">
    <property type="term" value="F:phosphatidylinositol binding"/>
    <property type="evidence" value="ECO:0007669"/>
    <property type="project" value="InterPro"/>
</dbReference>
<feature type="compositionally biased region" description="Basic residues" evidence="4">
    <location>
        <begin position="1"/>
        <end position="14"/>
    </location>
</feature>
<protein>
    <submittedName>
        <fullName evidence="7">Uncharacterized protein</fullName>
    </submittedName>
</protein>
<evidence type="ECO:0000259" key="6">
    <source>
        <dbReference type="PROSITE" id="PS50195"/>
    </source>
</evidence>
<feature type="compositionally biased region" description="Low complexity" evidence="4">
    <location>
        <begin position="607"/>
        <end position="633"/>
    </location>
</feature>
<dbReference type="Gene3D" id="2.30.30.40">
    <property type="entry name" value="SH3 Domains"/>
    <property type="match status" value="2"/>
</dbReference>
<feature type="compositionally biased region" description="Polar residues" evidence="4">
    <location>
        <begin position="507"/>
        <end position="523"/>
    </location>
</feature>
<keyword evidence="8" id="KW-1185">Reference proteome</keyword>
<evidence type="ECO:0000313" key="7">
    <source>
        <dbReference type="EMBL" id="EMD41097.1"/>
    </source>
</evidence>
<dbReference type="SMART" id="SM00326">
    <property type="entry name" value="SH3"/>
    <property type="match status" value="2"/>
</dbReference>
<evidence type="ECO:0000259" key="5">
    <source>
        <dbReference type="PROSITE" id="PS50002"/>
    </source>
</evidence>
<gene>
    <name evidence="7" type="ORF">CERSUDRAFT_131629</name>
</gene>
<dbReference type="CDD" id="cd11878">
    <property type="entry name" value="SH3_Bem1p_1"/>
    <property type="match status" value="1"/>
</dbReference>
<feature type="compositionally biased region" description="Low complexity" evidence="4">
    <location>
        <begin position="101"/>
        <end position="113"/>
    </location>
</feature>
<dbReference type="GO" id="GO:0030674">
    <property type="term" value="F:protein-macromolecule adaptor activity"/>
    <property type="evidence" value="ECO:0007669"/>
    <property type="project" value="TreeGrafter"/>
</dbReference>
<dbReference type="STRING" id="914234.M2RRM7"/>
<dbReference type="InterPro" id="IPR035549">
    <property type="entry name" value="Bem1/Scd2_SH3_2"/>
</dbReference>
<dbReference type="HOGENOM" id="CLU_014957_0_0_1"/>
<keyword evidence="1 3" id="KW-0728">SH3 domain</keyword>
<dbReference type="Pfam" id="PF00787">
    <property type="entry name" value="PX"/>
    <property type="match status" value="1"/>
</dbReference>
<dbReference type="GO" id="GO:0000747">
    <property type="term" value="P:conjugation with cellular fusion"/>
    <property type="evidence" value="ECO:0007669"/>
    <property type="project" value="TreeGrafter"/>
</dbReference>
<dbReference type="SUPFAM" id="SSF64268">
    <property type="entry name" value="PX domain"/>
    <property type="match status" value="1"/>
</dbReference>
<dbReference type="PANTHER" id="PTHR15706">
    <property type="entry name" value="SH3 MULTIPLE DOMAIN"/>
    <property type="match status" value="1"/>
</dbReference>
<dbReference type="InterPro" id="IPR036871">
    <property type="entry name" value="PX_dom_sf"/>
</dbReference>
<dbReference type="InterPro" id="IPR035550">
    <property type="entry name" value="Bem1/Scd2_PX"/>
</dbReference>
<accession>M2RRM7</accession>
<dbReference type="GO" id="GO:0005737">
    <property type="term" value="C:cytoplasm"/>
    <property type="evidence" value="ECO:0007669"/>
    <property type="project" value="TreeGrafter"/>
</dbReference>
<feature type="domain" description="PX" evidence="6">
    <location>
        <begin position="274"/>
        <end position="409"/>
    </location>
</feature>
<name>M2RRM7_CERS8</name>
<dbReference type="CDD" id="cd11879">
    <property type="entry name" value="SH3_Bem1p_2"/>
    <property type="match status" value="1"/>
</dbReference>
<dbReference type="SMART" id="SM00312">
    <property type="entry name" value="PX"/>
    <property type="match status" value="1"/>
</dbReference>
<dbReference type="PROSITE" id="PS50195">
    <property type="entry name" value="PX"/>
    <property type="match status" value="1"/>
</dbReference>
<proteinExistence type="predicted"/>
<dbReference type="InterPro" id="IPR036028">
    <property type="entry name" value="SH3-like_dom_sf"/>
</dbReference>